<sequence>MKNSAPYIQHLFPGHTTNRPGVHMRFVFAKLETQNDSEAIRGLKYIDSIWIVYQRPYYAESTGSRLITAVKQHREQSVLGMVWALVPPGNTTYGWHLFEVTIA</sequence>
<protein>
    <submittedName>
        <fullName evidence="1">Uncharacterized protein</fullName>
    </submittedName>
</protein>
<proteinExistence type="predicted"/>
<name>A0A4Y2PPS3_ARAVE</name>
<evidence type="ECO:0000313" key="2">
    <source>
        <dbReference type="Proteomes" id="UP000499080"/>
    </source>
</evidence>
<dbReference type="Proteomes" id="UP000499080">
    <property type="component" value="Unassembled WGS sequence"/>
</dbReference>
<dbReference type="EMBL" id="BGPR01011979">
    <property type="protein sequence ID" value="GBN53928.1"/>
    <property type="molecule type" value="Genomic_DNA"/>
</dbReference>
<evidence type="ECO:0000313" key="1">
    <source>
        <dbReference type="EMBL" id="GBN53928.1"/>
    </source>
</evidence>
<accession>A0A4Y2PPS3</accession>
<comment type="caution">
    <text evidence="1">The sequence shown here is derived from an EMBL/GenBank/DDBJ whole genome shotgun (WGS) entry which is preliminary data.</text>
</comment>
<keyword evidence="2" id="KW-1185">Reference proteome</keyword>
<dbReference type="AlphaFoldDB" id="A0A4Y2PPS3"/>
<gene>
    <name evidence="1" type="ORF">AVEN_37964_1</name>
</gene>
<organism evidence="1 2">
    <name type="scientific">Araneus ventricosus</name>
    <name type="common">Orbweaver spider</name>
    <name type="synonym">Epeira ventricosa</name>
    <dbReference type="NCBI Taxonomy" id="182803"/>
    <lineage>
        <taxon>Eukaryota</taxon>
        <taxon>Metazoa</taxon>
        <taxon>Ecdysozoa</taxon>
        <taxon>Arthropoda</taxon>
        <taxon>Chelicerata</taxon>
        <taxon>Arachnida</taxon>
        <taxon>Araneae</taxon>
        <taxon>Araneomorphae</taxon>
        <taxon>Entelegynae</taxon>
        <taxon>Araneoidea</taxon>
        <taxon>Araneidae</taxon>
        <taxon>Araneus</taxon>
    </lineage>
</organism>
<reference evidence="1 2" key="1">
    <citation type="journal article" date="2019" name="Sci. Rep.">
        <title>Orb-weaving spider Araneus ventricosus genome elucidates the spidroin gene catalogue.</title>
        <authorList>
            <person name="Kono N."/>
            <person name="Nakamura H."/>
            <person name="Ohtoshi R."/>
            <person name="Moran D.A.P."/>
            <person name="Shinohara A."/>
            <person name="Yoshida Y."/>
            <person name="Fujiwara M."/>
            <person name="Mori M."/>
            <person name="Tomita M."/>
            <person name="Arakawa K."/>
        </authorList>
    </citation>
    <scope>NUCLEOTIDE SEQUENCE [LARGE SCALE GENOMIC DNA]</scope>
</reference>